<feature type="transmembrane region" description="Helical" evidence="1">
    <location>
        <begin position="16"/>
        <end position="37"/>
    </location>
</feature>
<organism evidence="2 3">
    <name type="scientific">Streptomyces coeruleoprunus</name>
    <dbReference type="NCBI Taxonomy" id="285563"/>
    <lineage>
        <taxon>Bacteria</taxon>
        <taxon>Bacillati</taxon>
        <taxon>Actinomycetota</taxon>
        <taxon>Actinomycetes</taxon>
        <taxon>Kitasatosporales</taxon>
        <taxon>Streptomycetaceae</taxon>
        <taxon>Streptomyces</taxon>
    </lineage>
</organism>
<evidence type="ECO:0000313" key="3">
    <source>
        <dbReference type="Proteomes" id="UP001595829"/>
    </source>
</evidence>
<protein>
    <submittedName>
        <fullName evidence="2">DUF6332 family protein</fullName>
    </submittedName>
</protein>
<dbReference type="Pfam" id="PF19857">
    <property type="entry name" value="DUF6332"/>
    <property type="match status" value="1"/>
</dbReference>
<proteinExistence type="predicted"/>
<name>A0ABV9XM74_9ACTN</name>
<sequence length="90" mass="9284">MTRDRVRRDAVTVQTGYALGTAALLAAALFCLVGAPVPVFGLHGTARDVVLVAASAVAAVGFVVRVARALWRFAPPVAQPSQPGRTSPDS</sequence>
<reference evidence="3" key="1">
    <citation type="journal article" date="2019" name="Int. J. Syst. Evol. Microbiol.">
        <title>The Global Catalogue of Microorganisms (GCM) 10K type strain sequencing project: providing services to taxonomists for standard genome sequencing and annotation.</title>
        <authorList>
            <consortium name="The Broad Institute Genomics Platform"/>
            <consortium name="The Broad Institute Genome Sequencing Center for Infectious Disease"/>
            <person name="Wu L."/>
            <person name="Ma J."/>
        </authorList>
    </citation>
    <scope>NUCLEOTIDE SEQUENCE [LARGE SCALE GENOMIC DNA]</scope>
    <source>
        <strain evidence="3">CGMCC 4.1648</strain>
    </source>
</reference>
<evidence type="ECO:0000313" key="2">
    <source>
        <dbReference type="EMBL" id="MFC5025273.1"/>
    </source>
</evidence>
<gene>
    <name evidence="2" type="ORF">ACFPM3_24420</name>
</gene>
<accession>A0ABV9XM74</accession>
<dbReference type="EMBL" id="JBHSJD010000020">
    <property type="protein sequence ID" value="MFC5025273.1"/>
    <property type="molecule type" value="Genomic_DNA"/>
</dbReference>
<feature type="transmembrane region" description="Helical" evidence="1">
    <location>
        <begin position="49"/>
        <end position="67"/>
    </location>
</feature>
<dbReference type="InterPro" id="IPR046295">
    <property type="entry name" value="DUF6332"/>
</dbReference>
<keyword evidence="1" id="KW-0472">Membrane</keyword>
<keyword evidence="1" id="KW-1133">Transmembrane helix</keyword>
<keyword evidence="3" id="KW-1185">Reference proteome</keyword>
<dbReference type="RefSeq" id="WP_345692972.1">
    <property type="nucleotide sequence ID" value="NZ_BAABIT010000001.1"/>
</dbReference>
<dbReference type="Proteomes" id="UP001595829">
    <property type="component" value="Unassembled WGS sequence"/>
</dbReference>
<evidence type="ECO:0000256" key="1">
    <source>
        <dbReference type="SAM" id="Phobius"/>
    </source>
</evidence>
<keyword evidence="1" id="KW-0812">Transmembrane</keyword>
<comment type="caution">
    <text evidence="2">The sequence shown here is derived from an EMBL/GenBank/DDBJ whole genome shotgun (WGS) entry which is preliminary data.</text>
</comment>